<keyword evidence="5" id="KW-1185">Reference proteome</keyword>
<organism evidence="4 5">
    <name type="scientific">Paraglaciecola aquimarina</name>
    <dbReference type="NCBI Taxonomy" id="1235557"/>
    <lineage>
        <taxon>Bacteria</taxon>
        <taxon>Pseudomonadati</taxon>
        <taxon>Pseudomonadota</taxon>
        <taxon>Gammaproteobacteria</taxon>
        <taxon>Alteromonadales</taxon>
        <taxon>Alteromonadaceae</taxon>
        <taxon>Paraglaciecola</taxon>
    </lineage>
</organism>
<evidence type="ECO:0000256" key="1">
    <source>
        <dbReference type="PROSITE-ProRule" id="PRU01360"/>
    </source>
</evidence>
<reference evidence="4 5" key="1">
    <citation type="submission" date="2023-10" db="EMBL/GenBank/DDBJ databases">
        <title>Glaciecola aquimarina strain GGW-M5 nov., isolated from a coastal seawater.</title>
        <authorList>
            <person name="Bayburt H."/>
            <person name="Kim J.M."/>
            <person name="Choi B.J."/>
            <person name="Jeon C.O."/>
        </authorList>
    </citation>
    <scope>NUCLEOTIDE SEQUENCE [LARGE SCALE GENOMIC DNA]</scope>
    <source>
        <strain evidence="4 5">KCTC 32108</strain>
    </source>
</reference>
<keyword evidence="1" id="KW-0813">Transport</keyword>
<evidence type="ECO:0000313" key="5">
    <source>
        <dbReference type="Proteomes" id="UP001247805"/>
    </source>
</evidence>
<keyword evidence="1" id="KW-0472">Membrane</keyword>
<dbReference type="InterPro" id="IPR039426">
    <property type="entry name" value="TonB-dep_rcpt-like"/>
</dbReference>
<proteinExistence type="inferred from homology"/>
<evidence type="ECO:0000256" key="2">
    <source>
        <dbReference type="SAM" id="SignalP"/>
    </source>
</evidence>
<feature type="signal peptide" evidence="2">
    <location>
        <begin position="1"/>
        <end position="22"/>
    </location>
</feature>
<dbReference type="Pfam" id="PF07715">
    <property type="entry name" value="Plug"/>
    <property type="match status" value="1"/>
</dbReference>
<keyword evidence="1" id="KW-0998">Cell outer membrane</keyword>
<keyword evidence="2" id="KW-0732">Signal</keyword>
<dbReference type="EMBL" id="JAWDIO010000002">
    <property type="protein sequence ID" value="MDU0353270.1"/>
    <property type="molecule type" value="Genomic_DNA"/>
</dbReference>
<name>A0ABU3STD1_9ALTE</name>
<accession>A0ABU3STD1</accession>
<dbReference type="PANTHER" id="PTHR40980">
    <property type="entry name" value="PLUG DOMAIN-CONTAINING PROTEIN"/>
    <property type="match status" value="1"/>
</dbReference>
<comment type="caution">
    <text evidence="4">The sequence shown here is derived from an EMBL/GenBank/DDBJ whole genome shotgun (WGS) entry which is preliminary data.</text>
</comment>
<dbReference type="Gene3D" id="2.170.130.10">
    <property type="entry name" value="TonB-dependent receptor, plug domain"/>
    <property type="match status" value="1"/>
</dbReference>
<dbReference type="InterPro" id="IPR012910">
    <property type="entry name" value="Plug_dom"/>
</dbReference>
<sequence length="236" mass="25308">MNTKLKYLVAVMASTFSLSSMAQETQEKDLEVIEVTGIRTALASALAEKRESGNIKEVIQAEDIGKLPDTNLAEVLENITGVQITRDLGVGSSVQIRGTDANRVEINGVSTVGSGDGRSGIDFADLPAALISSLEVTKVPDAKTIEGSVGGTINLRTLRGLSLKERLTSIRIQGENSDLAQSTTPRLSATYGDNWSTDIGKIGVVLTGSYAEQDVAQFAPRYDRDRVNLLRHKCQL</sequence>
<evidence type="ECO:0000313" key="4">
    <source>
        <dbReference type="EMBL" id="MDU0353270.1"/>
    </source>
</evidence>
<dbReference type="RefSeq" id="WP_316024953.1">
    <property type="nucleotide sequence ID" value="NZ_JAWDIO010000002.1"/>
</dbReference>
<dbReference type="InterPro" id="IPR037066">
    <property type="entry name" value="Plug_dom_sf"/>
</dbReference>
<dbReference type="PANTHER" id="PTHR40980:SF3">
    <property type="entry name" value="TONB-DEPENDENT RECEPTOR-LIKE BETA-BARREL DOMAIN-CONTAINING PROTEIN"/>
    <property type="match status" value="1"/>
</dbReference>
<evidence type="ECO:0000259" key="3">
    <source>
        <dbReference type="Pfam" id="PF07715"/>
    </source>
</evidence>
<keyword evidence="4" id="KW-0675">Receptor</keyword>
<protein>
    <submittedName>
        <fullName evidence="4">TonB-dependent receptor plug domain-containing protein</fullName>
    </submittedName>
</protein>
<gene>
    <name evidence="4" type="ORF">RS130_04400</name>
</gene>
<comment type="similarity">
    <text evidence="1">Belongs to the TonB-dependent receptor family.</text>
</comment>
<dbReference type="SUPFAM" id="SSF56935">
    <property type="entry name" value="Porins"/>
    <property type="match status" value="1"/>
</dbReference>
<keyword evidence="1" id="KW-0812">Transmembrane</keyword>
<feature type="domain" description="TonB-dependent receptor plug" evidence="3">
    <location>
        <begin position="49"/>
        <end position="151"/>
    </location>
</feature>
<dbReference type="Proteomes" id="UP001247805">
    <property type="component" value="Unassembled WGS sequence"/>
</dbReference>
<feature type="chain" id="PRO_5046353997" evidence="2">
    <location>
        <begin position="23"/>
        <end position="236"/>
    </location>
</feature>
<dbReference type="PROSITE" id="PS52016">
    <property type="entry name" value="TONB_DEPENDENT_REC_3"/>
    <property type="match status" value="1"/>
</dbReference>
<comment type="subcellular location">
    <subcellularLocation>
        <location evidence="1">Cell outer membrane</location>
        <topology evidence="1">Multi-pass membrane protein</topology>
    </subcellularLocation>
</comment>
<keyword evidence="1" id="KW-1134">Transmembrane beta strand</keyword>